<comment type="similarity">
    <text evidence="1">Belongs to the DNA2/NAM7 helicase family.</text>
</comment>
<organism evidence="9 10">
    <name type="scientific">Thermoproteota archaeon</name>
    <dbReference type="NCBI Taxonomy" id="2056631"/>
    <lineage>
        <taxon>Archaea</taxon>
        <taxon>Thermoproteota</taxon>
    </lineage>
</organism>
<evidence type="ECO:0000259" key="7">
    <source>
        <dbReference type="Pfam" id="PF13086"/>
    </source>
</evidence>
<dbReference type="InterPro" id="IPR041679">
    <property type="entry name" value="DNA2/NAM7-like_C"/>
</dbReference>
<keyword evidence="3" id="KW-0378">Hydrolase</keyword>
<keyword evidence="5" id="KW-0067">ATP-binding</keyword>
<evidence type="ECO:0000256" key="1">
    <source>
        <dbReference type="ARBA" id="ARBA00007913"/>
    </source>
</evidence>
<reference evidence="9 10" key="1">
    <citation type="submission" date="2018-06" db="EMBL/GenBank/DDBJ databases">
        <title>Extensive metabolic versatility and redundancy in microbially diverse, dynamic hydrothermal sediments.</title>
        <authorList>
            <person name="Dombrowski N."/>
            <person name="Teske A."/>
            <person name="Baker B.J."/>
        </authorList>
    </citation>
    <scope>NUCLEOTIDE SEQUENCE [LARGE SCALE GENOMIC DNA]</scope>
    <source>
        <strain evidence="9">B66_G16</strain>
    </source>
</reference>
<dbReference type="InterPro" id="IPR047187">
    <property type="entry name" value="SF1_C_Upf1"/>
</dbReference>
<keyword evidence="4" id="KW-0347">Helicase</keyword>
<dbReference type="SUPFAM" id="SSF52540">
    <property type="entry name" value="P-loop containing nucleoside triphosphate hydrolases"/>
    <property type="match status" value="1"/>
</dbReference>
<dbReference type="GO" id="GO:0005524">
    <property type="term" value="F:ATP binding"/>
    <property type="evidence" value="ECO:0007669"/>
    <property type="project" value="UniProtKB-KW"/>
</dbReference>
<dbReference type="Proteomes" id="UP000278475">
    <property type="component" value="Unassembled WGS sequence"/>
</dbReference>
<dbReference type="CDD" id="cd18808">
    <property type="entry name" value="SF1_C_Upf1"/>
    <property type="match status" value="1"/>
</dbReference>
<evidence type="ECO:0000256" key="5">
    <source>
        <dbReference type="ARBA" id="ARBA00022840"/>
    </source>
</evidence>
<dbReference type="AlphaFoldDB" id="A0A497EJP7"/>
<sequence length="660" mass="76064">MNFCPRCGKWIRVGTAICPKCGYILFLNDMGMFLGFMKRLLLNERMEAKRRTIKEVVPGEVIDVGKDTITISCHFPKFEEGDVVGYIKRQREVEPLGTVIAGGKIITLKTYRPPIGLTESHRLNLCEAEVLVGYDLQLELIRKIRERELSEYDNRVIKLLFGNVNHFRLNKKTLTNKRSIDGKFQLDNSQIDVIESILGLEDGEVLLVIGPPGTGKTEVIAKAAFEIFRNGGRVLITSHTNRAVDNAIEKLPVEYTLRVGRPEKLLRRVRLYSLSYKARTALGDKLRNLEKRIEDLRRWLKELYTQRDEWYKIGLKNKALQLKSKIDKLRDELKICFEERNNMLKEESTKLVKEAKIIGSTLIKSQLPPLNNEYFDIALIDECSQASITLAMLGMIKARKWVLIGDHKQLLPIFNTLNIREKRVQKALSAFCYMLEKYKSRTLWLRWHYRSHKDIIGFSQRYIYNGQINPVKECENIKLKIKKVPENMAFLDPNKPVIFLDVDGAEIIERDGSRSNFAEIETVKRIVDALKRAGIKSKAIGVITPFRAQRNRIKESIKDECIEVNTVDSFQGREKDIIIFSVTSTNDLSFVEDENRLNVAFTRARKKLIVVGKLNPILKWNGLLSRFILYAGERDGVYSFDIKAKRCSNKPKNKSVYAKT</sequence>
<keyword evidence="2" id="KW-0547">Nucleotide-binding</keyword>
<dbReference type="Gene3D" id="3.40.50.300">
    <property type="entry name" value="P-loop containing nucleotide triphosphate hydrolases"/>
    <property type="match status" value="2"/>
</dbReference>
<feature type="domain" description="DNA2/NAM7 helicase-like C-terminal" evidence="8">
    <location>
        <begin position="429"/>
        <end position="613"/>
    </location>
</feature>
<accession>A0A497EJP7</accession>
<dbReference type="InterPro" id="IPR041677">
    <property type="entry name" value="DNA2/NAM7_AAA_11"/>
</dbReference>
<dbReference type="InterPro" id="IPR027417">
    <property type="entry name" value="P-loop_NTPase"/>
</dbReference>
<proteinExistence type="inferred from homology"/>
<evidence type="ECO:0000256" key="2">
    <source>
        <dbReference type="ARBA" id="ARBA00022741"/>
    </source>
</evidence>
<evidence type="ECO:0000313" key="9">
    <source>
        <dbReference type="EMBL" id="RLE46399.1"/>
    </source>
</evidence>
<dbReference type="GO" id="GO:0016787">
    <property type="term" value="F:hydrolase activity"/>
    <property type="evidence" value="ECO:0007669"/>
    <property type="project" value="UniProtKB-KW"/>
</dbReference>
<evidence type="ECO:0000256" key="3">
    <source>
        <dbReference type="ARBA" id="ARBA00022801"/>
    </source>
</evidence>
<dbReference type="PANTHER" id="PTHR43788:SF8">
    <property type="entry name" value="DNA-BINDING PROTEIN SMUBP-2"/>
    <property type="match status" value="1"/>
</dbReference>
<protein>
    <recommendedName>
        <fullName evidence="11">AAA+ ATPase domain-containing protein</fullName>
    </recommendedName>
</protein>
<evidence type="ECO:0000313" key="10">
    <source>
        <dbReference type="Proteomes" id="UP000278475"/>
    </source>
</evidence>
<evidence type="ECO:0008006" key="11">
    <source>
        <dbReference type="Google" id="ProtNLM"/>
    </source>
</evidence>
<dbReference type="EMBL" id="QMQV01000186">
    <property type="protein sequence ID" value="RLE46399.1"/>
    <property type="molecule type" value="Genomic_DNA"/>
</dbReference>
<feature type="coiled-coil region" evidence="6">
    <location>
        <begin position="286"/>
        <end position="346"/>
    </location>
</feature>
<feature type="domain" description="DNA2/NAM7 helicase helicase" evidence="7">
    <location>
        <begin position="185"/>
        <end position="413"/>
    </location>
</feature>
<comment type="caution">
    <text evidence="9">The sequence shown here is derived from an EMBL/GenBank/DDBJ whole genome shotgun (WGS) entry which is preliminary data.</text>
</comment>
<evidence type="ECO:0000256" key="6">
    <source>
        <dbReference type="SAM" id="Coils"/>
    </source>
</evidence>
<evidence type="ECO:0000256" key="4">
    <source>
        <dbReference type="ARBA" id="ARBA00022806"/>
    </source>
</evidence>
<keyword evidence="6" id="KW-0175">Coiled coil</keyword>
<dbReference type="InterPro" id="IPR050534">
    <property type="entry name" value="Coronavir_polyprotein_1ab"/>
</dbReference>
<dbReference type="GO" id="GO:0043139">
    <property type="term" value="F:5'-3' DNA helicase activity"/>
    <property type="evidence" value="ECO:0007669"/>
    <property type="project" value="TreeGrafter"/>
</dbReference>
<name>A0A497EJP7_9CREN</name>
<gene>
    <name evidence="9" type="ORF">DRJ31_10065</name>
</gene>
<dbReference type="Pfam" id="PF13087">
    <property type="entry name" value="AAA_12"/>
    <property type="match status" value="1"/>
</dbReference>
<evidence type="ECO:0000259" key="8">
    <source>
        <dbReference type="Pfam" id="PF13087"/>
    </source>
</evidence>
<dbReference type="Pfam" id="PF13086">
    <property type="entry name" value="AAA_11"/>
    <property type="match status" value="1"/>
</dbReference>
<dbReference type="PANTHER" id="PTHR43788">
    <property type="entry name" value="DNA2/NAM7 HELICASE FAMILY MEMBER"/>
    <property type="match status" value="1"/>
</dbReference>